<dbReference type="AlphaFoldDB" id="A0A7R7MUQ1"/>
<organism evidence="2 3">
    <name type="scientific">Mycobacterium intracellulare</name>
    <dbReference type="NCBI Taxonomy" id="1767"/>
    <lineage>
        <taxon>Bacteria</taxon>
        <taxon>Bacillati</taxon>
        <taxon>Actinomycetota</taxon>
        <taxon>Actinomycetes</taxon>
        <taxon>Mycobacteriales</taxon>
        <taxon>Mycobacteriaceae</taxon>
        <taxon>Mycobacterium</taxon>
        <taxon>Mycobacterium avium complex (MAC)</taxon>
    </lineage>
</organism>
<feature type="compositionally biased region" description="Acidic residues" evidence="1">
    <location>
        <begin position="139"/>
        <end position="150"/>
    </location>
</feature>
<proteinExistence type="predicted"/>
<reference evidence="2 3" key="1">
    <citation type="submission" date="2020-12" db="EMBL/GenBank/DDBJ databases">
        <title>Genome sequence of clinical Mycobacterium intracellulare strains.</title>
        <authorList>
            <person name="Tateishi Y."/>
            <person name="Matsumoto S."/>
            <person name="Fukushima Y."/>
            <person name="Nakajima C."/>
            <person name="Suzuki Y."/>
        </authorList>
    </citation>
    <scope>NUCLEOTIDE SEQUENCE [LARGE SCALE GENOMIC DNA]</scope>
    <source>
        <strain evidence="2 3">M018</strain>
    </source>
</reference>
<evidence type="ECO:0000313" key="3">
    <source>
        <dbReference type="Proteomes" id="UP000595205"/>
    </source>
</evidence>
<dbReference type="AntiFam" id="ANF00178">
    <property type="entry name" value="Shadow ORF (opposite dhbF)"/>
</dbReference>
<dbReference type="EMBL" id="AP024255">
    <property type="protein sequence ID" value="BCP00213.1"/>
    <property type="molecule type" value="Genomic_DNA"/>
</dbReference>
<name>A0A7R7MUQ1_MYCIT</name>
<accession>A0A7R7MUQ1</accession>
<gene>
    <name evidence="2" type="ORF">MINTM018_29820</name>
</gene>
<dbReference type="Proteomes" id="UP000595205">
    <property type="component" value="Chromosome"/>
</dbReference>
<evidence type="ECO:0000313" key="2">
    <source>
        <dbReference type="EMBL" id="BCP00213.1"/>
    </source>
</evidence>
<sequence length="251" mass="28201">MRQPVGRLIEFPVGHRPALTHQRHGLGRARHLGGEQFRHRHGRARRQVQNRFITKFFQACALRAPQHIQRRQAPARIGDHGRQHTLQPFGQVRDVEIRKRLPGTDSAQELLVAESEEEQSEVANRPEAGVGRGRRDAVEAEGEAGGDEVDDHPVGRLPRAVEAAFAVQRPRRELLMAQRLSRPLVNMPAKVGERGVRRGLQHQGHHAGEHAGVRLRLRVDAPADRKVEHDFVGTVGAPTPHQKRAGRGEYR</sequence>
<evidence type="ECO:0000256" key="1">
    <source>
        <dbReference type="SAM" id="MobiDB-lite"/>
    </source>
</evidence>
<feature type="region of interest" description="Disordered" evidence="1">
    <location>
        <begin position="228"/>
        <end position="251"/>
    </location>
</feature>
<feature type="region of interest" description="Disordered" evidence="1">
    <location>
        <begin position="112"/>
        <end position="154"/>
    </location>
</feature>
<protein>
    <submittedName>
        <fullName evidence="2">Uncharacterized protein</fullName>
    </submittedName>
</protein>